<dbReference type="EMBL" id="OGVC01000014">
    <property type="protein sequence ID" value="SPC37981.1"/>
    <property type="molecule type" value="Genomic_DNA"/>
</dbReference>
<dbReference type="PANTHER" id="PTHR12110">
    <property type="entry name" value="HYDROXYPYRUVATE ISOMERASE"/>
    <property type="match status" value="1"/>
</dbReference>
<dbReference type="Pfam" id="PF01261">
    <property type="entry name" value="AP_endonuc_2"/>
    <property type="match status" value="1"/>
</dbReference>
<gene>
    <name evidence="2" type="ORF">LFUMFP_210082</name>
</gene>
<evidence type="ECO:0000259" key="1">
    <source>
        <dbReference type="Pfam" id="PF01261"/>
    </source>
</evidence>
<accession>A0A2N9DUU8</accession>
<name>A0A2N9DUU8_9LACO</name>
<organism evidence="2 3">
    <name type="scientific">Latilactobacillus fuchuensis</name>
    <dbReference type="NCBI Taxonomy" id="164393"/>
    <lineage>
        <taxon>Bacteria</taxon>
        <taxon>Bacillati</taxon>
        <taxon>Bacillota</taxon>
        <taxon>Bacilli</taxon>
        <taxon>Lactobacillales</taxon>
        <taxon>Lactobacillaceae</taxon>
        <taxon>Latilactobacillus</taxon>
    </lineage>
</organism>
<protein>
    <submittedName>
        <fullName evidence="2">Xylose isomerase domain-containing protein TIM barrel</fullName>
    </submittedName>
</protein>
<proteinExistence type="predicted"/>
<evidence type="ECO:0000313" key="3">
    <source>
        <dbReference type="Proteomes" id="UP000238739"/>
    </source>
</evidence>
<dbReference type="GO" id="GO:0016853">
    <property type="term" value="F:isomerase activity"/>
    <property type="evidence" value="ECO:0007669"/>
    <property type="project" value="UniProtKB-KW"/>
</dbReference>
<evidence type="ECO:0000313" key="2">
    <source>
        <dbReference type="EMBL" id="SPC37981.1"/>
    </source>
</evidence>
<dbReference type="InterPro" id="IPR050312">
    <property type="entry name" value="IolE/XylAMocC-like"/>
</dbReference>
<dbReference type="AlphaFoldDB" id="A0A2N9DUU8"/>
<dbReference type="InterPro" id="IPR036237">
    <property type="entry name" value="Xyl_isomerase-like_sf"/>
</dbReference>
<keyword evidence="3" id="KW-1185">Reference proteome</keyword>
<dbReference type="Proteomes" id="UP000238739">
    <property type="component" value="Unassembled WGS sequence"/>
</dbReference>
<comment type="caution">
    <text evidence="2">The sequence shown here is derived from an EMBL/GenBank/DDBJ whole genome shotgun (WGS) entry which is preliminary data.</text>
</comment>
<dbReference type="SUPFAM" id="SSF51658">
    <property type="entry name" value="Xylose isomerase-like"/>
    <property type="match status" value="1"/>
</dbReference>
<dbReference type="InterPro" id="IPR013022">
    <property type="entry name" value="Xyl_isomerase-like_TIM-brl"/>
</dbReference>
<reference evidence="2" key="1">
    <citation type="submission" date="2018-01" db="EMBL/GenBank/DDBJ databases">
        <authorList>
            <person name="Chaillou S."/>
        </authorList>
    </citation>
    <scope>NUCLEOTIDE SEQUENCE [LARGE SCALE GENOMIC DNA]</scope>
    <source>
        <strain evidence="2">MFPC41A2801</strain>
    </source>
</reference>
<sequence length="305" mass="34254">MMLALTSLKHFFTISQYLEVLFLKKLGIRAHDLEAHAIEPLITTLKQLDVSTIQLALSKSFPALFNHGQLPANEVQLIADQLTTNHITVPILGCYLNIIDSNDQKRLTNLALFKQYLAIAHLFPGSVVATETGSVSPAGYTVQNFTQSAFQKVIESVTELVDYAHQINATVAIEPGVNHPLYNNQLVKQLIDQVSDQDHLKIIFDPVNLLTIDNYLDQQILIDQAIINYGPSIIACHLKDFQIINHQLIVVPFGKGALDTAYLFTKLDEMNPELNYFLETAKSPDIEQILAAYHQNNCEFINFRL</sequence>
<feature type="domain" description="Xylose isomerase-like TIM barrel" evidence="1">
    <location>
        <begin position="45"/>
        <end position="283"/>
    </location>
</feature>
<keyword evidence="2" id="KW-0413">Isomerase</keyword>
<dbReference type="Gene3D" id="3.20.20.150">
    <property type="entry name" value="Divalent-metal-dependent TIM barrel enzymes"/>
    <property type="match status" value="1"/>
</dbReference>